<feature type="repeat" description="ANK" evidence="7">
    <location>
        <begin position="534"/>
        <end position="566"/>
    </location>
</feature>
<sequence>MKFPLRLRLTFVIACVLFAMSTARADLRLVCEIDGKAFAPRSISGNTIEVTDGTETRQTGADATWRLEGDLRANAAFLRMSPNYTIYQRGFRHRVPGEKYPMRAKAGISHSQGGESEFLRQWPDGVSTSRALLVVVWMLDGRAADARVRIVPPTQGSAFIRNATFDLTREQAAAGQAVLLLWKDGRFFEPRQREFHGLDKEAVHAVIFDDAVRLQKLISSRRIKPMTAAKDGGLTLMHLAARAGSVRAMDVLIKAAPKLVRAEANEKSQRATPLELAIEKSRAEAVERLLRAKASVNLRPMTRSYASTPLSAAVASGHTGIVRALIEAGADLFGPRSASYSAFDTAVIGGDVGLMKTLLGGKPPSPELLADYKDSDVLRFQLRLGQVEMALWLIEQGLSPNNDETTLRTLLETADRQNDASFARLITKVVKPPESDAGGNAGATAQSTIGPDLLNTPLAVTSSTPNPRPANALIEAARADYPLLVRELVAAGFSLDETDSIGASALHAAAATNAVESMRVLLEHGASINATDSNGASALDRALAEDAIDAARLLVEKGARLDPEYKSAQKSLNAALRMDMTEIVMPMVDAGFPSDGKLYRTWTLRRAAEHYQARACLRALNEQPAAKGKTRRKRPTSIEPENYTHKLAMTAGKASPDEVDDPRNPFLVRPETTVEIKAVVDKSGRARFCTVEPLPDGSMPPLALQNAARHALEKHRFPRGQSGGSLPAYWVSFTCKFPALGDTPVNSTDEIDEMFVIQEPRAAPGYPLLAKQKKIPGHVLLAFVLNEKGRVEMVDVIKATPDFASSAVAAVKLWRFRPAKKDGVPVRALGVIPMQFTP</sequence>
<organism evidence="10 11">
    <name type="scientific">Ereboglobus luteus</name>
    <dbReference type="NCBI Taxonomy" id="1796921"/>
    <lineage>
        <taxon>Bacteria</taxon>
        <taxon>Pseudomonadati</taxon>
        <taxon>Verrucomicrobiota</taxon>
        <taxon>Opitutia</taxon>
        <taxon>Opitutales</taxon>
        <taxon>Opitutaceae</taxon>
        <taxon>Ereboglobus</taxon>
    </lineage>
</organism>
<evidence type="ECO:0000256" key="6">
    <source>
        <dbReference type="ARBA" id="ARBA00023136"/>
    </source>
</evidence>
<dbReference type="Gene3D" id="3.30.1150.10">
    <property type="match status" value="1"/>
</dbReference>
<dbReference type="AlphaFoldDB" id="A0A2U8E0K8"/>
<evidence type="ECO:0000256" key="8">
    <source>
        <dbReference type="SAM" id="SignalP"/>
    </source>
</evidence>
<keyword evidence="3" id="KW-0677">Repeat</keyword>
<evidence type="ECO:0000313" key="11">
    <source>
        <dbReference type="Proteomes" id="UP000244896"/>
    </source>
</evidence>
<dbReference type="NCBIfam" id="TIGR01352">
    <property type="entry name" value="tonB_Cterm"/>
    <property type="match status" value="1"/>
</dbReference>
<name>A0A2U8E0K8_9BACT</name>
<dbReference type="InterPro" id="IPR037682">
    <property type="entry name" value="TonB_C"/>
</dbReference>
<reference evidence="10 11" key="1">
    <citation type="journal article" date="2018" name="Syst. Appl. Microbiol.">
        <title>Ereboglobus luteus gen. nov. sp. nov. from cockroach guts, and new insights into the oxygen relationship of the genera Opitutus and Didymococcus (Verrucomicrobia: Opitutaceae).</title>
        <authorList>
            <person name="Tegtmeier D."/>
            <person name="Belitz A."/>
            <person name="Radek R."/>
            <person name="Heimerl T."/>
            <person name="Brune A."/>
        </authorList>
    </citation>
    <scope>NUCLEOTIDE SEQUENCE [LARGE SCALE GENOMIC DNA]</scope>
    <source>
        <strain evidence="10 11">Ho45</strain>
    </source>
</reference>
<evidence type="ECO:0000256" key="7">
    <source>
        <dbReference type="PROSITE-ProRule" id="PRU00023"/>
    </source>
</evidence>
<dbReference type="InterPro" id="IPR006260">
    <property type="entry name" value="TonB/TolA_C"/>
</dbReference>
<evidence type="ECO:0000256" key="2">
    <source>
        <dbReference type="ARBA" id="ARBA00022692"/>
    </source>
</evidence>
<dbReference type="Pfam" id="PF03544">
    <property type="entry name" value="TonB_C"/>
    <property type="match status" value="1"/>
</dbReference>
<dbReference type="PROSITE" id="PS52015">
    <property type="entry name" value="TONB_CTD"/>
    <property type="match status" value="1"/>
</dbReference>
<evidence type="ECO:0000256" key="3">
    <source>
        <dbReference type="ARBA" id="ARBA00022737"/>
    </source>
</evidence>
<evidence type="ECO:0000256" key="5">
    <source>
        <dbReference type="ARBA" id="ARBA00023043"/>
    </source>
</evidence>
<keyword evidence="8" id="KW-0732">Signal</keyword>
<dbReference type="KEGG" id="elut:CKA38_03020"/>
<evidence type="ECO:0000259" key="9">
    <source>
        <dbReference type="PROSITE" id="PS52015"/>
    </source>
</evidence>
<gene>
    <name evidence="10" type="ORF">CKA38_03020</name>
</gene>
<dbReference type="InterPro" id="IPR036770">
    <property type="entry name" value="Ankyrin_rpt-contain_sf"/>
</dbReference>
<dbReference type="SUPFAM" id="SSF74653">
    <property type="entry name" value="TolA/TonB C-terminal domain"/>
    <property type="match status" value="1"/>
</dbReference>
<dbReference type="EMBL" id="CP023004">
    <property type="protein sequence ID" value="AWI08366.1"/>
    <property type="molecule type" value="Genomic_DNA"/>
</dbReference>
<dbReference type="PANTHER" id="PTHR24198">
    <property type="entry name" value="ANKYRIN REPEAT AND PROTEIN KINASE DOMAIN-CONTAINING PROTEIN"/>
    <property type="match status" value="1"/>
</dbReference>
<dbReference type="PROSITE" id="PS50088">
    <property type="entry name" value="ANK_REPEAT"/>
    <property type="match status" value="4"/>
</dbReference>
<dbReference type="Proteomes" id="UP000244896">
    <property type="component" value="Chromosome"/>
</dbReference>
<keyword evidence="2" id="KW-0812">Transmembrane</keyword>
<dbReference type="GO" id="GO:0055085">
    <property type="term" value="P:transmembrane transport"/>
    <property type="evidence" value="ECO:0007669"/>
    <property type="project" value="InterPro"/>
</dbReference>
<dbReference type="SMART" id="SM00248">
    <property type="entry name" value="ANK"/>
    <property type="match status" value="7"/>
</dbReference>
<feature type="repeat" description="ANK" evidence="7">
    <location>
        <begin position="305"/>
        <end position="332"/>
    </location>
</feature>
<comment type="subcellular location">
    <subcellularLocation>
        <location evidence="1">Membrane</location>
        <topology evidence="1">Single-pass membrane protein</topology>
    </subcellularLocation>
</comment>
<feature type="domain" description="TonB C-terminal" evidence="9">
    <location>
        <begin position="751"/>
        <end position="838"/>
    </location>
</feature>
<dbReference type="PROSITE" id="PS50297">
    <property type="entry name" value="ANK_REP_REGION"/>
    <property type="match status" value="2"/>
</dbReference>
<dbReference type="Gene3D" id="1.25.40.20">
    <property type="entry name" value="Ankyrin repeat-containing domain"/>
    <property type="match status" value="2"/>
</dbReference>
<keyword evidence="5 7" id="KW-0040">ANK repeat</keyword>
<dbReference type="Pfam" id="PF00023">
    <property type="entry name" value="Ank"/>
    <property type="match status" value="1"/>
</dbReference>
<dbReference type="OrthoDB" id="190720at2"/>
<evidence type="ECO:0000256" key="4">
    <source>
        <dbReference type="ARBA" id="ARBA00022989"/>
    </source>
</evidence>
<proteinExistence type="predicted"/>
<dbReference type="PANTHER" id="PTHR24198:SF165">
    <property type="entry name" value="ANKYRIN REPEAT-CONTAINING PROTEIN-RELATED"/>
    <property type="match status" value="1"/>
</dbReference>
<keyword evidence="4" id="KW-1133">Transmembrane helix</keyword>
<protein>
    <recommendedName>
        <fullName evidence="9">TonB C-terminal domain-containing protein</fullName>
    </recommendedName>
</protein>
<dbReference type="SUPFAM" id="SSF48403">
    <property type="entry name" value="Ankyrin repeat"/>
    <property type="match status" value="2"/>
</dbReference>
<dbReference type="GO" id="GO:0016020">
    <property type="term" value="C:membrane"/>
    <property type="evidence" value="ECO:0007669"/>
    <property type="project" value="UniProtKB-SubCell"/>
</dbReference>
<evidence type="ECO:0000256" key="1">
    <source>
        <dbReference type="ARBA" id="ARBA00004167"/>
    </source>
</evidence>
<feature type="signal peptide" evidence="8">
    <location>
        <begin position="1"/>
        <end position="25"/>
    </location>
</feature>
<dbReference type="InterPro" id="IPR002110">
    <property type="entry name" value="Ankyrin_rpt"/>
</dbReference>
<feature type="chain" id="PRO_5015939693" description="TonB C-terminal domain-containing protein" evidence="8">
    <location>
        <begin position="26"/>
        <end position="838"/>
    </location>
</feature>
<keyword evidence="11" id="KW-1185">Reference proteome</keyword>
<dbReference type="Pfam" id="PF12796">
    <property type="entry name" value="Ank_2"/>
    <property type="match status" value="2"/>
</dbReference>
<accession>A0A2U8E0K8</accession>
<feature type="repeat" description="ANK" evidence="7">
    <location>
        <begin position="501"/>
        <end position="533"/>
    </location>
</feature>
<feature type="repeat" description="ANK" evidence="7">
    <location>
        <begin position="269"/>
        <end position="301"/>
    </location>
</feature>
<keyword evidence="6" id="KW-0472">Membrane</keyword>
<evidence type="ECO:0000313" key="10">
    <source>
        <dbReference type="EMBL" id="AWI08366.1"/>
    </source>
</evidence>